<evidence type="ECO:0000313" key="5">
    <source>
        <dbReference type="Proteomes" id="UP000012073"/>
    </source>
</evidence>
<dbReference type="EMBL" id="HG001700">
    <property type="protein sequence ID" value="CDF34581.1"/>
    <property type="molecule type" value="Genomic_DNA"/>
</dbReference>
<dbReference type="GO" id="GO:0005391">
    <property type="term" value="F:P-type sodium:potassium-exchanging transporter activity"/>
    <property type="evidence" value="ECO:0007669"/>
    <property type="project" value="TreeGrafter"/>
</dbReference>
<dbReference type="GO" id="GO:1990573">
    <property type="term" value="P:potassium ion import across plasma membrane"/>
    <property type="evidence" value="ECO:0007669"/>
    <property type="project" value="TreeGrafter"/>
</dbReference>
<keyword evidence="2" id="KW-1003">Cell membrane</keyword>
<dbReference type="Gramene" id="CDF34581">
    <property type="protein sequence ID" value="CDF34581"/>
    <property type="gene ID" value="CHC_T00003191001"/>
</dbReference>
<dbReference type="Proteomes" id="UP000012073">
    <property type="component" value="Unassembled WGS sequence"/>
</dbReference>
<dbReference type="AlphaFoldDB" id="R7QAZ8"/>
<dbReference type="GO" id="GO:0000166">
    <property type="term" value="F:nucleotide binding"/>
    <property type="evidence" value="ECO:0007669"/>
    <property type="project" value="InterPro"/>
</dbReference>
<dbReference type="InterPro" id="IPR050510">
    <property type="entry name" value="Cation_transp_ATPase_P-type"/>
</dbReference>
<evidence type="ECO:0000256" key="1">
    <source>
        <dbReference type="ARBA" id="ARBA00004651"/>
    </source>
</evidence>
<dbReference type="Gene3D" id="1.20.1110.10">
    <property type="entry name" value="Calcium-transporting ATPase, transmembrane domain"/>
    <property type="match status" value="1"/>
</dbReference>
<reference evidence="5" key="1">
    <citation type="journal article" date="2013" name="Proc. Natl. Acad. Sci. U.S.A.">
        <title>Genome structure and metabolic features in the red seaweed Chondrus crispus shed light on evolution of the Archaeplastida.</title>
        <authorList>
            <person name="Collen J."/>
            <person name="Porcel B."/>
            <person name="Carre W."/>
            <person name="Ball S.G."/>
            <person name="Chaparro C."/>
            <person name="Tonon T."/>
            <person name="Barbeyron T."/>
            <person name="Michel G."/>
            <person name="Noel B."/>
            <person name="Valentin K."/>
            <person name="Elias M."/>
            <person name="Artiguenave F."/>
            <person name="Arun A."/>
            <person name="Aury J.M."/>
            <person name="Barbosa-Neto J.F."/>
            <person name="Bothwell J.H."/>
            <person name="Bouget F.Y."/>
            <person name="Brillet L."/>
            <person name="Cabello-Hurtado F."/>
            <person name="Capella-Gutierrez S."/>
            <person name="Charrier B."/>
            <person name="Cladiere L."/>
            <person name="Cock J.M."/>
            <person name="Coelho S.M."/>
            <person name="Colleoni C."/>
            <person name="Czjzek M."/>
            <person name="Da Silva C."/>
            <person name="Delage L."/>
            <person name="Denoeud F."/>
            <person name="Deschamps P."/>
            <person name="Dittami S.M."/>
            <person name="Gabaldon T."/>
            <person name="Gachon C.M."/>
            <person name="Groisillier A."/>
            <person name="Herve C."/>
            <person name="Jabbari K."/>
            <person name="Katinka M."/>
            <person name="Kloareg B."/>
            <person name="Kowalczyk N."/>
            <person name="Labadie K."/>
            <person name="Leblanc C."/>
            <person name="Lopez P.J."/>
            <person name="McLachlan D.H."/>
            <person name="Meslet-Cladiere L."/>
            <person name="Moustafa A."/>
            <person name="Nehr Z."/>
            <person name="Nyvall Collen P."/>
            <person name="Panaud O."/>
            <person name="Partensky F."/>
            <person name="Poulain J."/>
            <person name="Rensing S.A."/>
            <person name="Rousvoal S."/>
            <person name="Samson G."/>
            <person name="Symeonidi A."/>
            <person name="Weissenbach J."/>
            <person name="Zambounis A."/>
            <person name="Wincker P."/>
            <person name="Boyen C."/>
        </authorList>
    </citation>
    <scope>NUCLEOTIDE SEQUENCE [LARGE SCALE GENOMIC DNA]</scope>
    <source>
        <strain evidence="5">cv. Stackhouse</strain>
    </source>
</reference>
<keyword evidence="3" id="KW-0812">Transmembrane</keyword>
<sequence>MRIPSRPIISPSLVHWLSMELALVLLSTLVMVLYSVAFLVSLLGLARRSLPCSSIFIISLSSFLLSQSRPVILFFIIGLIKGTEVITNTVFCIGIIVPNVPEGLLPTVTVFLKLSAKRMAKKQVLVKKLEAVETLGSTTCICSDKTGNLTQNQKTIVHLAYNNALYTTKTAATEATFDTQVSCVKELLCIGANCAKAMFDAKHLGDTPEKSIDERKVNGDASEAGILKFSEKITSVSAIRAHNTQVSTIPFNFANKFMITINKVADGGDRLRLCMKGLLNMSWRGAQASSRRRV</sequence>
<dbReference type="SUPFAM" id="SSF81665">
    <property type="entry name" value="Calcium ATPase, transmembrane domain M"/>
    <property type="match status" value="1"/>
</dbReference>
<gene>
    <name evidence="4" type="ORF">CHC_T00003191001</name>
</gene>
<dbReference type="Gene3D" id="3.40.1110.10">
    <property type="entry name" value="Calcium-transporting ATPase, cytoplasmic domain N"/>
    <property type="match status" value="1"/>
</dbReference>
<keyword evidence="3" id="KW-0472">Membrane</keyword>
<comment type="subcellular location">
    <subcellularLocation>
        <location evidence="1">Cell membrane</location>
        <topology evidence="1">Multi-pass membrane protein</topology>
    </subcellularLocation>
</comment>
<protein>
    <recommendedName>
        <fullName evidence="6">Cation-transporting P-type ATPase C-terminal domain-containing protein</fullName>
    </recommendedName>
</protein>
<dbReference type="InterPro" id="IPR023298">
    <property type="entry name" value="ATPase_P-typ_TM_dom_sf"/>
</dbReference>
<evidence type="ECO:0000256" key="3">
    <source>
        <dbReference type="SAM" id="Phobius"/>
    </source>
</evidence>
<feature type="transmembrane region" description="Helical" evidence="3">
    <location>
        <begin position="86"/>
        <end position="112"/>
    </location>
</feature>
<evidence type="ECO:0008006" key="6">
    <source>
        <dbReference type="Google" id="ProtNLM"/>
    </source>
</evidence>
<dbReference type="Gene3D" id="3.40.50.1000">
    <property type="entry name" value="HAD superfamily/HAD-like"/>
    <property type="match status" value="1"/>
</dbReference>
<organism evidence="4 5">
    <name type="scientific">Chondrus crispus</name>
    <name type="common">Carrageen Irish moss</name>
    <name type="synonym">Polymorpha crispa</name>
    <dbReference type="NCBI Taxonomy" id="2769"/>
    <lineage>
        <taxon>Eukaryota</taxon>
        <taxon>Rhodophyta</taxon>
        <taxon>Florideophyceae</taxon>
        <taxon>Rhodymeniophycidae</taxon>
        <taxon>Gigartinales</taxon>
        <taxon>Gigartinaceae</taxon>
        <taxon>Chondrus</taxon>
    </lineage>
</organism>
<dbReference type="PANTHER" id="PTHR43294">
    <property type="entry name" value="SODIUM/POTASSIUM-TRANSPORTING ATPASE SUBUNIT ALPHA"/>
    <property type="match status" value="1"/>
</dbReference>
<keyword evidence="3" id="KW-1133">Transmembrane helix</keyword>
<keyword evidence="5" id="KW-1185">Reference proteome</keyword>
<dbReference type="PhylomeDB" id="R7QAZ8"/>
<dbReference type="RefSeq" id="XP_005714400.1">
    <property type="nucleotide sequence ID" value="XM_005714343.1"/>
</dbReference>
<dbReference type="SUPFAM" id="SSF81660">
    <property type="entry name" value="Metal cation-transporting ATPase, ATP-binding domain N"/>
    <property type="match status" value="1"/>
</dbReference>
<dbReference type="PANTHER" id="PTHR43294:SF21">
    <property type="entry name" value="CATION TRANSPORTING ATPASE"/>
    <property type="match status" value="1"/>
</dbReference>
<dbReference type="GO" id="GO:0006883">
    <property type="term" value="P:intracellular sodium ion homeostasis"/>
    <property type="evidence" value="ECO:0007669"/>
    <property type="project" value="TreeGrafter"/>
</dbReference>
<dbReference type="InterPro" id="IPR023214">
    <property type="entry name" value="HAD_sf"/>
</dbReference>
<dbReference type="GO" id="GO:0036376">
    <property type="term" value="P:sodium ion export across plasma membrane"/>
    <property type="evidence" value="ECO:0007669"/>
    <property type="project" value="TreeGrafter"/>
</dbReference>
<dbReference type="GO" id="GO:1902600">
    <property type="term" value="P:proton transmembrane transport"/>
    <property type="evidence" value="ECO:0007669"/>
    <property type="project" value="TreeGrafter"/>
</dbReference>
<dbReference type="STRING" id="2769.R7QAZ8"/>
<accession>R7QAZ8</accession>
<feature type="transmembrane region" description="Helical" evidence="3">
    <location>
        <begin position="55"/>
        <end position="80"/>
    </location>
</feature>
<name>R7QAZ8_CHOCR</name>
<dbReference type="InterPro" id="IPR023299">
    <property type="entry name" value="ATPase_P-typ_cyto_dom_N"/>
</dbReference>
<feature type="transmembrane region" description="Helical" evidence="3">
    <location>
        <begin position="21"/>
        <end position="43"/>
    </location>
</feature>
<dbReference type="KEGG" id="ccp:CHC_T00003191001"/>
<dbReference type="OrthoDB" id="158672at2759"/>
<dbReference type="Pfam" id="PF13246">
    <property type="entry name" value="Cation_ATPase"/>
    <property type="match status" value="1"/>
</dbReference>
<evidence type="ECO:0000256" key="2">
    <source>
        <dbReference type="ARBA" id="ARBA00022475"/>
    </source>
</evidence>
<proteinExistence type="predicted"/>
<dbReference type="GeneID" id="17322119"/>
<dbReference type="GO" id="GO:0005886">
    <property type="term" value="C:plasma membrane"/>
    <property type="evidence" value="ECO:0007669"/>
    <property type="project" value="UniProtKB-SubCell"/>
</dbReference>
<evidence type="ECO:0000313" key="4">
    <source>
        <dbReference type="EMBL" id="CDF34581.1"/>
    </source>
</evidence>
<dbReference type="GO" id="GO:0030007">
    <property type="term" value="P:intracellular potassium ion homeostasis"/>
    <property type="evidence" value="ECO:0007669"/>
    <property type="project" value="TreeGrafter"/>
</dbReference>